<dbReference type="PROSITE" id="PS00697">
    <property type="entry name" value="DNA_LIGASE_A1"/>
    <property type="match status" value="1"/>
</dbReference>
<dbReference type="SUPFAM" id="SSF50249">
    <property type="entry name" value="Nucleic acid-binding proteins"/>
    <property type="match status" value="1"/>
</dbReference>
<feature type="non-terminal residue" evidence="15">
    <location>
        <position position="718"/>
    </location>
</feature>
<keyword evidence="3" id="KW-0132">Cell division</keyword>
<dbReference type="InterPro" id="IPR012308">
    <property type="entry name" value="DNA_ligase_ATP-dep_N"/>
</dbReference>
<proteinExistence type="inferred from homology"/>
<keyword evidence="9" id="KW-0131">Cell cycle</keyword>
<feature type="compositionally biased region" description="Basic and acidic residues" evidence="13">
    <location>
        <begin position="72"/>
        <end position="81"/>
    </location>
</feature>
<dbReference type="GO" id="GO:0003677">
    <property type="term" value="F:DNA binding"/>
    <property type="evidence" value="ECO:0007669"/>
    <property type="project" value="InterPro"/>
</dbReference>
<dbReference type="Pfam" id="PF01068">
    <property type="entry name" value="DNA_ligase_A_M"/>
    <property type="match status" value="1"/>
</dbReference>
<feature type="compositionally biased region" description="Acidic residues" evidence="13">
    <location>
        <begin position="45"/>
        <end position="56"/>
    </location>
</feature>
<dbReference type="NCBIfam" id="TIGR00574">
    <property type="entry name" value="dnl1"/>
    <property type="match status" value="1"/>
</dbReference>
<dbReference type="PROSITE" id="PS00333">
    <property type="entry name" value="DNA_LIGASE_A2"/>
    <property type="match status" value="1"/>
</dbReference>
<name>A0A1B6HKU3_9HEMI</name>
<keyword evidence="2 11" id="KW-0436">Ligase</keyword>
<dbReference type="GO" id="GO:0006310">
    <property type="term" value="P:DNA recombination"/>
    <property type="evidence" value="ECO:0007669"/>
    <property type="project" value="UniProtKB-KW"/>
</dbReference>
<keyword evidence="5 11" id="KW-0227">DNA damage</keyword>
<evidence type="ECO:0000256" key="7">
    <source>
        <dbReference type="ARBA" id="ARBA00023172"/>
    </source>
</evidence>
<keyword evidence="4 11" id="KW-0547">Nucleotide-binding</keyword>
<evidence type="ECO:0000256" key="9">
    <source>
        <dbReference type="ARBA" id="ARBA00023306"/>
    </source>
</evidence>
<dbReference type="InterPro" id="IPR012340">
    <property type="entry name" value="NA-bd_OB-fold"/>
</dbReference>
<dbReference type="FunFam" id="1.10.3260.10:FF:000001">
    <property type="entry name" value="DNA ligase"/>
    <property type="match status" value="1"/>
</dbReference>
<evidence type="ECO:0000256" key="3">
    <source>
        <dbReference type="ARBA" id="ARBA00022618"/>
    </source>
</evidence>
<dbReference type="PANTHER" id="PTHR45674">
    <property type="entry name" value="DNA LIGASE 1/3 FAMILY MEMBER"/>
    <property type="match status" value="1"/>
</dbReference>
<feature type="region of interest" description="Disordered" evidence="13">
    <location>
        <begin position="1"/>
        <end position="186"/>
    </location>
</feature>
<feature type="domain" description="ATP-dependent DNA ligase family profile" evidence="14">
    <location>
        <begin position="564"/>
        <end position="700"/>
    </location>
</feature>
<evidence type="ECO:0000256" key="2">
    <source>
        <dbReference type="ARBA" id="ARBA00022598"/>
    </source>
</evidence>
<dbReference type="Pfam" id="PF04675">
    <property type="entry name" value="DNA_ligase_A_N"/>
    <property type="match status" value="1"/>
</dbReference>
<reference evidence="15" key="1">
    <citation type="submission" date="2015-11" db="EMBL/GenBank/DDBJ databases">
        <title>De novo transcriptome assembly of four potential Pierce s Disease insect vectors from Arizona vineyards.</title>
        <authorList>
            <person name="Tassone E.E."/>
        </authorList>
    </citation>
    <scope>NUCLEOTIDE SEQUENCE</scope>
</reference>
<dbReference type="InterPro" id="IPR012310">
    <property type="entry name" value="DNA_ligase_ATP-dep_cent"/>
</dbReference>
<dbReference type="AlphaFoldDB" id="A0A1B6HKU3"/>
<feature type="compositionally biased region" description="Basic and acidic residues" evidence="13">
    <location>
        <begin position="107"/>
        <end position="150"/>
    </location>
</feature>
<protein>
    <recommendedName>
        <fullName evidence="11">DNA ligase</fullName>
        <ecNumber evidence="11">6.5.1.1</ecNumber>
    </recommendedName>
</protein>
<keyword evidence="7 11" id="KW-0233">DNA recombination</keyword>
<keyword evidence="8 11" id="KW-0234">DNA repair</keyword>
<evidence type="ECO:0000256" key="11">
    <source>
        <dbReference type="RuleBase" id="RU000617"/>
    </source>
</evidence>
<dbReference type="InterPro" id="IPR000977">
    <property type="entry name" value="DNA_ligase_ATP-dep"/>
</dbReference>
<comment type="similarity">
    <text evidence="1 12">Belongs to the ATP-dependent DNA ligase family.</text>
</comment>
<evidence type="ECO:0000256" key="13">
    <source>
        <dbReference type="SAM" id="MobiDB-lite"/>
    </source>
</evidence>
<accession>A0A1B6HKU3</accession>
<dbReference type="InterPro" id="IPR050191">
    <property type="entry name" value="ATP-dep_DNA_ligase"/>
</dbReference>
<dbReference type="GO" id="GO:0071897">
    <property type="term" value="P:DNA biosynthetic process"/>
    <property type="evidence" value="ECO:0007669"/>
    <property type="project" value="InterPro"/>
</dbReference>
<sequence>SPKEESSCSSQQISTSPLRTPKRITGGKSGDSSGDEDFKQLPNDSESDSPMEEAEVIEPAKDIPVKKSKASTKSEIKDKKSTPKGATKKKTSPKSKLSQFKKQPSKSAKETSEEKKSDEVKTEEKSDQVEKEDNGCTEEKSPKEESEKVPSPKKKQIHSFFGVKKDKDGKPSAPPADPGASYDPSKSKYHPIEDAFWKHGEKVPYLALARTLEEVEGVKARLKMIEILSNYLRSVVVLSPDDLLPSVYLCLNKLAPAYHSLELGVADTTLYKTIAQTTGRSVAQIKSDVAAAGDVGIVAEQSKSTQRVMFKPAPLTVRGVFDKLKEIAQMSGQASMGKKVDKIQSMFVACRFSEARFLMRSLAGKLRIGLAEQSVLQAIALACVTTPPCQGFPPEKINVASTMSAEAFKSRLDEEALIIKTTYCECPNYDMIIPVILREGVKALPQHCRLTPGIPLKPMLAHPTKGVSEVLQRFDGLKFTCEWKYDGERAQIHLSEDGKVSVYSRNQEDNTSKYPDIVGRLPSCLGSEVKSCVLDTEAVAWDCVNKRIQPFQVLSTRKKKDCKEDEIKVQVCVYMFDLLYLNGEPLVQRPLAERRKLLKENFRQVEEQLVFATSLDTTTMEEVQDFLEESVKGNCEGLMVKTLESDATYEIAKRSRNWLKLKKDYLDGVGDTLDLVVVGGYFGKGKRAGLYGGFLLACYHPDTEEYQSVCKLGTGFSD</sequence>
<evidence type="ECO:0000313" key="15">
    <source>
        <dbReference type="EMBL" id="JAS75319.1"/>
    </source>
</evidence>
<dbReference type="SUPFAM" id="SSF56091">
    <property type="entry name" value="DNA ligase/mRNA capping enzyme, catalytic domain"/>
    <property type="match status" value="1"/>
</dbReference>
<evidence type="ECO:0000256" key="4">
    <source>
        <dbReference type="ARBA" id="ARBA00022741"/>
    </source>
</evidence>
<dbReference type="FunFam" id="3.30.470.30:FF:000016">
    <property type="entry name" value="DNA ligase"/>
    <property type="match status" value="1"/>
</dbReference>
<dbReference type="GO" id="GO:0005739">
    <property type="term" value="C:mitochondrion"/>
    <property type="evidence" value="ECO:0007669"/>
    <property type="project" value="TreeGrafter"/>
</dbReference>
<dbReference type="GO" id="GO:0006281">
    <property type="term" value="P:DNA repair"/>
    <property type="evidence" value="ECO:0007669"/>
    <property type="project" value="UniProtKB-KW"/>
</dbReference>
<evidence type="ECO:0000256" key="5">
    <source>
        <dbReference type="ARBA" id="ARBA00022763"/>
    </source>
</evidence>
<keyword evidence="6 11" id="KW-0067">ATP-binding</keyword>
<evidence type="ECO:0000259" key="14">
    <source>
        <dbReference type="PROSITE" id="PS50160"/>
    </source>
</evidence>
<evidence type="ECO:0000256" key="12">
    <source>
        <dbReference type="RuleBase" id="RU004196"/>
    </source>
</evidence>
<dbReference type="PROSITE" id="PS50160">
    <property type="entry name" value="DNA_LIGASE_A3"/>
    <property type="match status" value="1"/>
</dbReference>
<gene>
    <name evidence="15" type="ORF">g.45584</name>
</gene>
<evidence type="ECO:0000256" key="1">
    <source>
        <dbReference type="ARBA" id="ARBA00007572"/>
    </source>
</evidence>
<dbReference type="GO" id="GO:0005524">
    <property type="term" value="F:ATP binding"/>
    <property type="evidence" value="ECO:0007669"/>
    <property type="project" value="UniProtKB-KW"/>
</dbReference>
<dbReference type="Gene3D" id="3.30.470.30">
    <property type="entry name" value="DNA ligase/mRNA capping enzyme"/>
    <property type="match status" value="1"/>
</dbReference>
<dbReference type="GO" id="GO:1903461">
    <property type="term" value="P:Okazaki fragment processing involved in mitotic DNA replication"/>
    <property type="evidence" value="ECO:0007669"/>
    <property type="project" value="TreeGrafter"/>
</dbReference>
<dbReference type="Gene3D" id="1.10.3260.10">
    <property type="entry name" value="DNA ligase, ATP-dependent, N-terminal domain"/>
    <property type="match status" value="1"/>
</dbReference>
<dbReference type="Gene3D" id="2.40.50.140">
    <property type="entry name" value="Nucleic acid-binding proteins"/>
    <property type="match status" value="1"/>
</dbReference>
<dbReference type="CDD" id="cd07900">
    <property type="entry name" value="Adenylation_DNA_ligase_I_Euk"/>
    <property type="match status" value="1"/>
</dbReference>
<dbReference type="GO" id="GO:0005634">
    <property type="term" value="C:nucleus"/>
    <property type="evidence" value="ECO:0007669"/>
    <property type="project" value="TreeGrafter"/>
</dbReference>
<dbReference type="GO" id="GO:0051301">
    <property type="term" value="P:cell division"/>
    <property type="evidence" value="ECO:0007669"/>
    <property type="project" value="UniProtKB-KW"/>
</dbReference>
<dbReference type="Gene3D" id="3.30.1490.70">
    <property type="match status" value="1"/>
</dbReference>
<dbReference type="EMBL" id="GECU01032387">
    <property type="protein sequence ID" value="JAS75319.1"/>
    <property type="molecule type" value="Transcribed_RNA"/>
</dbReference>
<feature type="non-terminal residue" evidence="15">
    <location>
        <position position="1"/>
    </location>
</feature>
<feature type="compositionally biased region" description="Low complexity" evidence="13">
    <location>
        <begin position="7"/>
        <end position="16"/>
    </location>
</feature>
<dbReference type="GO" id="GO:0003910">
    <property type="term" value="F:DNA ligase (ATP) activity"/>
    <property type="evidence" value="ECO:0007669"/>
    <property type="project" value="UniProtKB-EC"/>
</dbReference>
<evidence type="ECO:0000256" key="6">
    <source>
        <dbReference type="ARBA" id="ARBA00022840"/>
    </source>
</evidence>
<dbReference type="InterPro" id="IPR016059">
    <property type="entry name" value="DNA_ligase_ATP-dep_CS"/>
</dbReference>
<organism evidence="15">
    <name type="scientific">Homalodisca liturata</name>
    <dbReference type="NCBI Taxonomy" id="320908"/>
    <lineage>
        <taxon>Eukaryota</taxon>
        <taxon>Metazoa</taxon>
        <taxon>Ecdysozoa</taxon>
        <taxon>Arthropoda</taxon>
        <taxon>Hexapoda</taxon>
        <taxon>Insecta</taxon>
        <taxon>Pterygota</taxon>
        <taxon>Neoptera</taxon>
        <taxon>Paraneoptera</taxon>
        <taxon>Hemiptera</taxon>
        <taxon>Auchenorrhyncha</taxon>
        <taxon>Membracoidea</taxon>
        <taxon>Cicadellidae</taxon>
        <taxon>Cicadellinae</taxon>
        <taxon>Proconiini</taxon>
        <taxon>Homalodisca</taxon>
    </lineage>
</organism>
<evidence type="ECO:0000256" key="10">
    <source>
        <dbReference type="ARBA" id="ARBA00034003"/>
    </source>
</evidence>
<evidence type="ECO:0000256" key="8">
    <source>
        <dbReference type="ARBA" id="ARBA00023204"/>
    </source>
</evidence>
<dbReference type="EC" id="6.5.1.1" evidence="11"/>
<dbReference type="SUPFAM" id="SSF117018">
    <property type="entry name" value="ATP-dependent DNA ligase DNA-binding domain"/>
    <property type="match status" value="1"/>
</dbReference>
<dbReference type="InterPro" id="IPR036599">
    <property type="entry name" value="DNA_ligase_N_sf"/>
</dbReference>
<comment type="catalytic activity">
    <reaction evidence="10 11">
        <text>ATP + (deoxyribonucleotide)n-3'-hydroxyl + 5'-phospho-(deoxyribonucleotide)m = (deoxyribonucleotide)n+m + AMP + diphosphate.</text>
        <dbReference type="EC" id="6.5.1.1"/>
    </reaction>
</comment>
<dbReference type="PANTHER" id="PTHR45674:SF4">
    <property type="entry name" value="DNA LIGASE 1"/>
    <property type="match status" value="1"/>
</dbReference>